<dbReference type="PANTHER" id="PTHR32227">
    <property type="entry name" value="GLUCAN ENDO-1,3-BETA-GLUCOSIDASE BG1-RELATED-RELATED"/>
    <property type="match status" value="1"/>
</dbReference>
<keyword evidence="8" id="KW-0611">Plant defense</keyword>
<evidence type="ECO:0000313" key="17">
    <source>
        <dbReference type="EMBL" id="KAF9676827.1"/>
    </source>
</evidence>
<dbReference type="GO" id="GO:0005975">
    <property type="term" value="P:carbohydrate metabolic process"/>
    <property type="evidence" value="ECO:0007669"/>
    <property type="project" value="InterPro"/>
</dbReference>
<organism evidence="17 18">
    <name type="scientific">Salix dunnii</name>
    <dbReference type="NCBI Taxonomy" id="1413687"/>
    <lineage>
        <taxon>Eukaryota</taxon>
        <taxon>Viridiplantae</taxon>
        <taxon>Streptophyta</taxon>
        <taxon>Embryophyta</taxon>
        <taxon>Tracheophyta</taxon>
        <taxon>Spermatophyta</taxon>
        <taxon>Magnoliopsida</taxon>
        <taxon>eudicotyledons</taxon>
        <taxon>Gunneridae</taxon>
        <taxon>Pentapetalae</taxon>
        <taxon>rosids</taxon>
        <taxon>fabids</taxon>
        <taxon>Malpighiales</taxon>
        <taxon>Salicaceae</taxon>
        <taxon>Saliceae</taxon>
        <taxon>Salix</taxon>
    </lineage>
</organism>
<evidence type="ECO:0000256" key="4">
    <source>
        <dbReference type="ARBA" id="ARBA00012780"/>
    </source>
</evidence>
<dbReference type="GO" id="GO:0042973">
    <property type="term" value="F:glucan endo-1,3-beta-D-glucosidase activity"/>
    <property type="evidence" value="ECO:0007669"/>
    <property type="project" value="UniProtKB-EC"/>
</dbReference>
<dbReference type="InterPro" id="IPR017853">
    <property type="entry name" value="GH"/>
</dbReference>
<dbReference type="InterPro" id="IPR044965">
    <property type="entry name" value="Glyco_hydro_17_plant"/>
</dbReference>
<dbReference type="GO" id="GO:0005886">
    <property type="term" value="C:plasma membrane"/>
    <property type="evidence" value="ECO:0007669"/>
    <property type="project" value="UniProtKB-SubCell"/>
</dbReference>
<evidence type="ECO:0000256" key="5">
    <source>
        <dbReference type="ARBA" id="ARBA00022622"/>
    </source>
</evidence>
<dbReference type="Proteomes" id="UP000657918">
    <property type="component" value="Chromosome 8"/>
</dbReference>
<keyword evidence="7 14" id="KW-0378">Hydrolase</keyword>
<proteinExistence type="inferred from homology"/>
<evidence type="ECO:0000256" key="13">
    <source>
        <dbReference type="RuleBase" id="RU004335"/>
    </source>
</evidence>
<feature type="domain" description="X8" evidence="16">
    <location>
        <begin position="853"/>
        <end position="937"/>
    </location>
</feature>
<feature type="domain" description="X8" evidence="16">
    <location>
        <begin position="390"/>
        <end position="474"/>
    </location>
</feature>
<evidence type="ECO:0000256" key="2">
    <source>
        <dbReference type="ARBA" id="ARBA00004609"/>
    </source>
</evidence>
<protein>
    <recommendedName>
        <fullName evidence="4">glucan endo-1,3-beta-D-glucosidase</fullName>
        <ecNumber evidence="4">3.2.1.39</ecNumber>
    </recommendedName>
    <alternativeName>
        <fullName evidence="11">(1-&gt;3)-beta-glucan endohydrolase</fullName>
    </alternativeName>
    <alternativeName>
        <fullName evidence="12">Beta-1,3-endoglucanase</fullName>
    </alternativeName>
</protein>
<accession>A0A835JVJ5</accession>
<dbReference type="SUPFAM" id="SSF51445">
    <property type="entry name" value="(Trans)glycosidases"/>
    <property type="match status" value="2"/>
</dbReference>
<evidence type="ECO:0000256" key="8">
    <source>
        <dbReference type="ARBA" id="ARBA00022821"/>
    </source>
</evidence>
<keyword evidence="9" id="KW-1015">Disulfide bond</keyword>
<evidence type="ECO:0000256" key="11">
    <source>
        <dbReference type="ARBA" id="ARBA00033335"/>
    </source>
</evidence>
<evidence type="ECO:0000256" key="14">
    <source>
        <dbReference type="RuleBase" id="RU004336"/>
    </source>
</evidence>
<comment type="similarity">
    <text evidence="3 13">Belongs to the glycosyl hydrolase 17 family.</text>
</comment>
<evidence type="ECO:0000259" key="16">
    <source>
        <dbReference type="SMART" id="SM00768"/>
    </source>
</evidence>
<gene>
    <name evidence="17" type="ORF">SADUNF_Sadunf08G0043700</name>
</gene>
<dbReference type="Pfam" id="PF00332">
    <property type="entry name" value="Glyco_hydro_17"/>
    <property type="match status" value="2"/>
</dbReference>
<keyword evidence="6" id="KW-0732">Signal</keyword>
<dbReference type="FunFam" id="1.20.58.1040:FF:000003">
    <property type="entry name" value="glucan endo-1,3-beta-glucosidase 7"/>
    <property type="match status" value="2"/>
</dbReference>
<dbReference type="OrthoDB" id="1938138at2759"/>
<evidence type="ECO:0000256" key="7">
    <source>
        <dbReference type="ARBA" id="ARBA00022801"/>
    </source>
</evidence>
<keyword evidence="10 14" id="KW-0326">Glycosidase</keyword>
<comment type="caution">
    <text evidence="17">The sequence shown here is derived from an EMBL/GenBank/DDBJ whole genome shotgun (WGS) entry which is preliminary data.</text>
</comment>
<dbReference type="InterPro" id="IPR012946">
    <property type="entry name" value="X8"/>
</dbReference>
<comment type="catalytic activity">
    <reaction evidence="1">
        <text>Hydrolysis of (1-&gt;3)-beta-D-glucosidic linkages in (1-&gt;3)-beta-D-glucans.</text>
        <dbReference type="EC" id="3.2.1.39"/>
    </reaction>
</comment>
<dbReference type="EMBL" id="JADGMS010000008">
    <property type="protein sequence ID" value="KAF9676827.1"/>
    <property type="molecule type" value="Genomic_DNA"/>
</dbReference>
<keyword evidence="5" id="KW-0325">Glycoprotein</keyword>
<dbReference type="GO" id="GO:0098552">
    <property type="term" value="C:side of membrane"/>
    <property type="evidence" value="ECO:0007669"/>
    <property type="project" value="UniProtKB-KW"/>
</dbReference>
<dbReference type="FunFam" id="3.20.20.80:FF:000002">
    <property type="entry name" value="Glucan endo-1,3-beta-glucosidase 3"/>
    <property type="match status" value="2"/>
</dbReference>
<evidence type="ECO:0000256" key="3">
    <source>
        <dbReference type="ARBA" id="ARBA00008773"/>
    </source>
</evidence>
<evidence type="ECO:0000256" key="6">
    <source>
        <dbReference type="ARBA" id="ARBA00022729"/>
    </source>
</evidence>
<evidence type="ECO:0000256" key="9">
    <source>
        <dbReference type="ARBA" id="ARBA00023157"/>
    </source>
</evidence>
<dbReference type="SMART" id="SM00768">
    <property type="entry name" value="X8"/>
    <property type="match status" value="2"/>
</dbReference>
<evidence type="ECO:0000256" key="12">
    <source>
        <dbReference type="ARBA" id="ARBA00033417"/>
    </source>
</evidence>
<evidence type="ECO:0000256" key="15">
    <source>
        <dbReference type="SAM" id="MobiDB-lite"/>
    </source>
</evidence>
<keyword evidence="18" id="KW-1185">Reference proteome</keyword>
<sequence length="938" mass="103239">MLPKKSSYSLFISDLEIIKLISIFPMFASSDSIWFLELPEARHLMAATSAKLENTCFTKVHRDNLPPPSQVANFIKTQTIIDSIKIFDTNHGILNAFANSGISVTVTVGNGDIPSLANLNSARGWVAANIAPFHPQTRINRIVVGNEIMATANKPWISNLVPAMRTIHKALALAGITNVQVTTPHSLGILSISEPPSAGQFRRGFDRAIFAPMLQFLRETKSPFMVNPYPYFGYSPNMANYALFKRNRGVHDKYTGITYTNMYDAMLDATYSAMRKLGYGDVGIVVGETGWPSVCDPGQPACSMENAAWFNGNLVRRTSQGKGTPLMPNRRFETYLFSLFNENLKPGPTAERNWGLFRPDFSPVYDAGILRNVQRGSGGRQRPGPTPGSQWCVPKPGVSDQALQANIDYACSQGVDCKPIQLGGACFNPNNVRSHASYVMNLFYQTHGRQAFNCDFSNTGVLTAANPSHGPCSFRHLFLISKTNKKTLTMATTGATPSIATAFLIISTLLQFSTTAFAIGVNYGTLANNLPSPSQVANFLETQTIIDSIKIFDTNPDILRAFANSNITVTVTVGNGDIPALVDANAASQWVANNIKPYYPQTRIRLIAVGNEILFTGNKEWISRLVPCMKSLHQALVRAGIKDVKVSTPHTLGILHNSVHPSAARIRPGYDRVIFAPMLQFLRQTKSPLMVNPYPYFSYSPSMENYILFRPNRGVHDINTNITYTNMFVAMMDAVYSAIKAMGYGDVDIVVAETGWPSHGDPNQPMCTVENAVSYNKNTLKVVTSGIGTPLMPKRRFQTYVFALFDENLKPGSTAERNWGLFRPDFTPVYDVGIVRNGQSKIPTPSSPIKSKKWCVPKADASDRALQANIDYVCSQGMDCKPIQAGGACFNPNNVRSHASYIMNSYYQSHGRNDFNCDFSQTAVLTTSDPSHGTCKYN</sequence>
<reference evidence="17 18" key="1">
    <citation type="submission" date="2020-10" db="EMBL/GenBank/DDBJ databases">
        <title>Plant Genome Project.</title>
        <authorList>
            <person name="Zhang R.-G."/>
        </authorList>
    </citation>
    <scope>NUCLEOTIDE SEQUENCE [LARGE SCALE GENOMIC DNA]</scope>
    <source>
        <strain evidence="17">FAFU-HL-1</strain>
        <tissue evidence="17">Leaf</tissue>
    </source>
</reference>
<comment type="subcellular location">
    <subcellularLocation>
        <location evidence="2">Cell membrane</location>
        <topology evidence="2">Lipid-anchor</topology>
        <topology evidence="2">GPI-anchor</topology>
    </subcellularLocation>
</comment>
<dbReference type="Gene3D" id="1.20.58.1040">
    <property type="match status" value="2"/>
</dbReference>
<dbReference type="GO" id="GO:0006952">
    <property type="term" value="P:defense response"/>
    <property type="evidence" value="ECO:0007669"/>
    <property type="project" value="UniProtKB-KW"/>
</dbReference>
<dbReference type="Gene3D" id="3.20.20.80">
    <property type="entry name" value="Glycosidases"/>
    <property type="match status" value="2"/>
</dbReference>
<dbReference type="Pfam" id="PF07983">
    <property type="entry name" value="X8"/>
    <property type="match status" value="2"/>
</dbReference>
<keyword evidence="5" id="KW-0449">Lipoprotein</keyword>
<feature type="region of interest" description="Disordered" evidence="15">
    <location>
        <begin position="374"/>
        <end position="393"/>
    </location>
</feature>
<evidence type="ECO:0000256" key="10">
    <source>
        <dbReference type="ARBA" id="ARBA00023295"/>
    </source>
</evidence>
<dbReference type="EC" id="3.2.1.39" evidence="4"/>
<keyword evidence="5" id="KW-0472">Membrane</keyword>
<name>A0A835JVJ5_9ROSI</name>
<evidence type="ECO:0000313" key="18">
    <source>
        <dbReference type="Proteomes" id="UP000657918"/>
    </source>
</evidence>
<keyword evidence="5" id="KW-0336">GPI-anchor</keyword>
<dbReference type="InterPro" id="IPR000490">
    <property type="entry name" value="Glyco_hydro_17"/>
</dbReference>
<evidence type="ECO:0000256" key="1">
    <source>
        <dbReference type="ARBA" id="ARBA00000382"/>
    </source>
</evidence>
<dbReference type="AlphaFoldDB" id="A0A835JVJ5"/>
<dbReference type="PROSITE" id="PS00587">
    <property type="entry name" value="GLYCOSYL_HYDROL_F17"/>
    <property type="match status" value="1"/>
</dbReference>